<dbReference type="GO" id="GO:0003723">
    <property type="term" value="F:RNA binding"/>
    <property type="evidence" value="ECO:0007669"/>
    <property type="project" value="InterPro"/>
</dbReference>
<feature type="compositionally biased region" description="Acidic residues" evidence="3">
    <location>
        <begin position="744"/>
        <end position="753"/>
    </location>
</feature>
<dbReference type="EMBL" id="FR823390">
    <property type="protein sequence ID" value="CBZ53776.1"/>
    <property type="molecule type" value="Genomic_DNA"/>
</dbReference>
<dbReference type="EMBL" id="LN714483">
    <property type="protein sequence ID" value="CEL67769.1"/>
    <property type="molecule type" value="Genomic_DNA"/>
</dbReference>
<proteinExistence type="predicted"/>
<dbReference type="Pfam" id="PF09750">
    <property type="entry name" value="DRY_EERY"/>
    <property type="match status" value="1"/>
</dbReference>
<keyword evidence="1" id="KW-0805">Transcription regulation</keyword>
<dbReference type="GO" id="GO:0006396">
    <property type="term" value="P:RNA processing"/>
    <property type="evidence" value="ECO:0007669"/>
    <property type="project" value="InterPro"/>
</dbReference>
<dbReference type="GeneID" id="13443344"/>
<dbReference type="PROSITE" id="PS50128">
    <property type="entry name" value="SURP"/>
    <property type="match status" value="1"/>
</dbReference>
<evidence type="ECO:0000256" key="1">
    <source>
        <dbReference type="ARBA" id="ARBA00023015"/>
    </source>
</evidence>
<dbReference type="SUPFAM" id="SSF109905">
    <property type="entry name" value="Surp module (SWAP domain)"/>
    <property type="match status" value="1"/>
</dbReference>
<sequence length="1184" mass="127823">MSRMYAAGSRGSGPRPNEEGRTPKEDRRSAGTGLFCVGYACKYFCSEEEWKNLDKRLIPLNGDEDNLVDRYDVRLLLSDADAFTKKKRTYTSDQLREILEETPALDRERYRDLPPSNLFEEDFLERLAGAREGSEEAWTPTRELQQLRESRQERRDRASRNGEENAPTSHERPAPLGDEDAAFRLGDMSAVPPPASLDGPGESESVRSPREGAKGRGGSQSEDEDRDVSEEREETEERETQRGEREAEDEGGRTQRSRRRQAFGREDEESDRRKRSREDEAETRRSSETPGVKREEDALEDGETSASEEAEAGAHPRAASPATARRQRSAGTDGTETPGGTRKGRERREPRDGKGTRSGRRGVGETEFDSAGMEEELESRNHGAEAALRGHPSRPCRTARVHEAEDAAERETRSDAPFVPPFPIPRDKVPHLPRSLKEHLVIERTAHFVRTEGSRMEFRLKLDAATSSQLCFLSVDHPLHPYYAYLRQTGEALLLHAPGRLPPKLLFLSKLVYTHLPASSSASREARKDEGVAKTAGGKKERVETEEGRAAGDRRDAPHEGEPGTETGRLLACGDAAAGGVSPRGRREERDREERNREARDSRLPPEARRLIGPEAESSTANGEADRTAGKGRVGSDPIRSAREDSQAAPAENALFQAAEEDGGVSLLMSYGTDDEDEQLEAEARDEARPKTGGEERENGGDENAQQPVVCLAPGESRGVHTSPGGSEREAAAESETQPPAAEEASEAEDELDPVWQSGTKLRVAFVLERRKRKRPAGGVQGRGDSEMTQRPGDVFGGAGDGESRDWTGDEEDPAAVAEALAELPPLAWAKANAKLQLKDVESLIIHQIGCWLLAKGDEAIAEFAQQMTTEDPRFFFLKRDTLAFCYFKYVLRCVCREKQRQADGAKTPLPLRLHPVARAFLARLRFEHHLAHKTPAPDAKTQSSEVLTQDAINENAAAASAASAAAAAEAAAIEEARAAEALARRHLALSGLCGDAGPVSPSPLAEAGAVAPRAAEGVPTSLGTHEENPAPFRLSAEQPTPHDLAAETASATASLAASGGSTGASPDAAVPAGGSVWGAVGLPAVEGFPADALCDPAALVTRAIANPALMPAAVNLVTQEMGVASAEGDAPRYAMLYAAYCQLCAYATAVRPSSASPEVSLAGGSHADGGFFARETPDEAAKK</sequence>
<feature type="compositionally biased region" description="Basic and acidic residues" evidence="3">
    <location>
        <begin position="400"/>
        <end position="414"/>
    </location>
</feature>
<feature type="compositionally biased region" description="Acidic residues" evidence="3">
    <location>
        <begin position="297"/>
        <end position="311"/>
    </location>
</feature>
<dbReference type="InParanoid" id="F0VJ65"/>
<feature type="compositionally biased region" description="Low complexity" evidence="3">
    <location>
        <begin position="1006"/>
        <end position="1020"/>
    </location>
</feature>
<dbReference type="Gene3D" id="1.10.10.790">
    <property type="entry name" value="Surp module"/>
    <property type="match status" value="1"/>
</dbReference>
<dbReference type="InterPro" id="IPR000061">
    <property type="entry name" value="Surp"/>
</dbReference>
<feature type="compositionally biased region" description="Basic and acidic residues" evidence="3">
    <location>
        <begin position="346"/>
        <end position="355"/>
    </location>
</feature>
<feature type="compositionally biased region" description="Low complexity" evidence="3">
    <location>
        <begin position="1047"/>
        <end position="1069"/>
    </location>
</feature>
<feature type="compositionally biased region" description="Basic and acidic residues" evidence="3">
    <location>
        <begin position="145"/>
        <end position="173"/>
    </location>
</feature>
<dbReference type="Pfam" id="PF01805">
    <property type="entry name" value="Surp"/>
    <property type="match status" value="1"/>
</dbReference>
<dbReference type="Proteomes" id="UP000007494">
    <property type="component" value="Chromosome VIII"/>
</dbReference>
<dbReference type="eggNOG" id="KOG1847">
    <property type="taxonomic scope" value="Eukaryota"/>
</dbReference>
<name>F0VJ65_NEOCL</name>
<feature type="compositionally biased region" description="Basic and acidic residues" evidence="3">
    <location>
        <begin position="238"/>
        <end position="253"/>
    </location>
</feature>
<evidence type="ECO:0000259" key="4">
    <source>
        <dbReference type="PROSITE" id="PS50128"/>
    </source>
</evidence>
<feature type="compositionally biased region" description="Basic and acidic residues" evidence="3">
    <location>
        <begin position="16"/>
        <end position="27"/>
    </location>
</feature>
<feature type="compositionally biased region" description="Basic and acidic residues" evidence="3">
    <location>
        <begin position="270"/>
        <end position="296"/>
    </location>
</feature>
<protein>
    <submittedName>
        <fullName evidence="5">Putative splicing factor, arginine/serine-rich 8</fullName>
    </submittedName>
    <submittedName>
        <fullName evidence="6">Splicing factor, arginine/serine-rich 8,putative</fullName>
    </submittedName>
</protein>
<feature type="domain" description="SURP motif" evidence="4">
    <location>
        <begin position="441"/>
        <end position="483"/>
    </location>
</feature>
<dbReference type="AlphaFoldDB" id="F0VJ65"/>
<feature type="compositionally biased region" description="Low complexity" evidence="3">
    <location>
        <begin position="734"/>
        <end position="743"/>
    </location>
</feature>
<reference evidence="6" key="4">
    <citation type="journal article" date="2015" name="PLoS ONE">
        <title>Comprehensive Evaluation of Toxoplasma gondii VEG and Neospora caninum LIV Genomes with Tachyzoite Stage Transcriptome and Proteome Defines Novel Transcript Features.</title>
        <authorList>
            <person name="Ramaprasad A."/>
            <person name="Mourier T."/>
            <person name="Naeem R."/>
            <person name="Malas T.B."/>
            <person name="Moussa E."/>
            <person name="Panigrahi A."/>
            <person name="Vermont S.J."/>
            <person name="Otto T.D."/>
            <person name="Wastling J."/>
            <person name="Pain A."/>
        </authorList>
    </citation>
    <scope>NUCLEOTIDE SEQUENCE</scope>
    <source>
        <strain evidence="6">Liverpool</strain>
    </source>
</reference>
<gene>
    <name evidence="6" type="ORF">BN1204_035570</name>
    <name evidence="5" type="ORF">NCLIV_035570</name>
</gene>
<feature type="region of interest" description="Disordered" evidence="3">
    <location>
        <begin position="131"/>
        <end position="430"/>
    </location>
</feature>
<evidence type="ECO:0000313" key="6">
    <source>
        <dbReference type="EMBL" id="CEL67769.1"/>
    </source>
</evidence>
<dbReference type="RefSeq" id="XP_003883808.1">
    <property type="nucleotide sequence ID" value="XM_003883759.1"/>
</dbReference>
<feature type="region of interest" description="Disordered" evidence="3">
    <location>
        <begin position="1004"/>
        <end position="1069"/>
    </location>
</feature>
<feature type="region of interest" description="Disordered" evidence="3">
    <location>
        <begin position="1"/>
        <end position="27"/>
    </location>
</feature>
<feature type="compositionally biased region" description="Acidic residues" evidence="3">
    <location>
        <begin position="366"/>
        <end position="377"/>
    </location>
</feature>
<feature type="compositionally biased region" description="Basic and acidic residues" evidence="3">
    <location>
        <begin position="204"/>
        <end position="214"/>
    </location>
</feature>
<reference evidence="5" key="2">
    <citation type="submission" date="2011-03" db="EMBL/GenBank/DDBJ databases">
        <title>Comparative genomics and transcriptomics of Neospora caninum and Toxoplasma gondii.</title>
        <authorList>
            <person name="Reid A.J."/>
            <person name="Sohal A."/>
            <person name="Harris D."/>
            <person name="Quail M."/>
            <person name="Sanders M."/>
            <person name="Berriman M."/>
            <person name="Wastling J.M."/>
            <person name="Pain A."/>
        </authorList>
    </citation>
    <scope>NUCLEOTIDE SEQUENCE</scope>
    <source>
        <strain evidence="5">Liverpool</strain>
    </source>
</reference>
<evidence type="ECO:0000313" key="5">
    <source>
        <dbReference type="EMBL" id="CBZ53776.1"/>
    </source>
</evidence>
<evidence type="ECO:0000256" key="3">
    <source>
        <dbReference type="SAM" id="MobiDB-lite"/>
    </source>
</evidence>
<feature type="region of interest" description="Disordered" evidence="3">
    <location>
        <begin position="518"/>
        <end position="756"/>
    </location>
</feature>
<feature type="region of interest" description="Disordered" evidence="3">
    <location>
        <begin position="773"/>
        <end position="812"/>
    </location>
</feature>
<dbReference type="SMART" id="SM01141">
    <property type="entry name" value="DRY_EERY"/>
    <property type="match status" value="1"/>
</dbReference>
<keyword evidence="7" id="KW-1185">Reference proteome</keyword>
<evidence type="ECO:0000313" key="7">
    <source>
        <dbReference type="Proteomes" id="UP000007494"/>
    </source>
</evidence>
<dbReference type="InterPro" id="IPR019147">
    <property type="entry name" value="SWAP_N_domain"/>
</dbReference>
<evidence type="ECO:0000256" key="2">
    <source>
        <dbReference type="ARBA" id="ARBA00023163"/>
    </source>
</evidence>
<dbReference type="OrthoDB" id="331776at2759"/>
<keyword evidence="2" id="KW-0804">Transcription</keyword>
<reference evidence="7" key="3">
    <citation type="journal article" date="2012" name="PLoS Pathog.">
        <title>Comparative genomics of the apicomplexan parasites Toxoplasma gondii and Neospora caninum: Coccidia differing in host range and transmission strategy.</title>
        <authorList>
            <person name="Reid A.J."/>
            <person name="Vermont S.J."/>
            <person name="Cotton J.A."/>
            <person name="Harris D."/>
            <person name="Hill-Cawthorne G.A."/>
            <person name="Konen-Waisman S."/>
            <person name="Latham S.M."/>
            <person name="Mourier T."/>
            <person name="Norton R."/>
            <person name="Quail M.A."/>
            <person name="Sanders M."/>
            <person name="Shanmugam D."/>
            <person name="Sohal A."/>
            <person name="Wasmuth J.D."/>
            <person name="Brunk B."/>
            <person name="Grigg M.E."/>
            <person name="Howard J.C."/>
            <person name="Parkinson J."/>
            <person name="Roos D.S."/>
            <person name="Trees A.J."/>
            <person name="Berriman M."/>
            <person name="Pain A."/>
            <person name="Wastling J.M."/>
        </authorList>
    </citation>
    <scope>NUCLEOTIDE SEQUENCE [LARGE SCALE GENOMIC DNA]</scope>
    <source>
        <strain evidence="7">Liverpool</strain>
    </source>
</reference>
<feature type="compositionally biased region" description="Basic and acidic residues" evidence="3">
    <location>
        <begin position="682"/>
        <end position="700"/>
    </location>
</feature>
<organism evidence="5 7">
    <name type="scientific">Neospora caninum (strain Liverpool)</name>
    <dbReference type="NCBI Taxonomy" id="572307"/>
    <lineage>
        <taxon>Eukaryota</taxon>
        <taxon>Sar</taxon>
        <taxon>Alveolata</taxon>
        <taxon>Apicomplexa</taxon>
        <taxon>Conoidasida</taxon>
        <taxon>Coccidia</taxon>
        <taxon>Eucoccidiorida</taxon>
        <taxon>Eimeriorina</taxon>
        <taxon>Sarcocystidae</taxon>
        <taxon>Neospora</taxon>
    </lineage>
</organism>
<reference evidence="5" key="1">
    <citation type="submission" date="2011-02" db="EMBL/GenBank/DDBJ databases">
        <authorList>
            <person name="Aslett M."/>
        </authorList>
    </citation>
    <scope>NUCLEOTIDE SEQUENCE</scope>
    <source>
        <strain evidence="5">Liverpool</strain>
    </source>
</reference>
<feature type="compositionally biased region" description="Basic and acidic residues" evidence="3">
    <location>
        <begin position="524"/>
        <end position="562"/>
    </location>
</feature>
<dbReference type="OMA" id="APRYAML"/>
<dbReference type="VEuPathDB" id="ToxoDB:NCLIV_035570"/>
<feature type="compositionally biased region" description="Acidic residues" evidence="3">
    <location>
        <begin position="221"/>
        <end position="237"/>
    </location>
</feature>
<accession>F0VJ65</accession>
<feature type="compositionally biased region" description="Basic and acidic residues" evidence="3">
    <location>
        <begin position="585"/>
        <end position="612"/>
    </location>
</feature>
<dbReference type="InterPro" id="IPR035967">
    <property type="entry name" value="SWAP/Surp_sf"/>
</dbReference>